<evidence type="ECO:0000313" key="2">
    <source>
        <dbReference type="Proteomes" id="UP001469553"/>
    </source>
</evidence>
<comment type="caution">
    <text evidence="1">The sequence shown here is derived from an EMBL/GenBank/DDBJ whole genome shotgun (WGS) entry which is preliminary data.</text>
</comment>
<feature type="non-terminal residue" evidence="1">
    <location>
        <position position="1"/>
    </location>
</feature>
<evidence type="ECO:0000313" key="1">
    <source>
        <dbReference type="EMBL" id="MEQ2316606.1"/>
    </source>
</evidence>
<dbReference type="SUPFAM" id="SSF49899">
    <property type="entry name" value="Concanavalin A-like lectins/glucanases"/>
    <property type="match status" value="1"/>
</dbReference>
<dbReference type="InterPro" id="IPR013320">
    <property type="entry name" value="ConA-like_dom_sf"/>
</dbReference>
<gene>
    <name evidence="1" type="ORF">AMECASPLE_034107</name>
</gene>
<keyword evidence="2" id="KW-1185">Reference proteome</keyword>
<protein>
    <submittedName>
        <fullName evidence="1">Uncharacterized protein</fullName>
    </submittedName>
</protein>
<proteinExistence type="predicted"/>
<accession>A0ABV1AG23</accession>
<reference evidence="1 2" key="1">
    <citation type="submission" date="2021-06" db="EMBL/GenBank/DDBJ databases">
        <authorList>
            <person name="Palmer J.M."/>
        </authorList>
    </citation>
    <scope>NUCLEOTIDE SEQUENCE [LARGE SCALE GENOMIC DNA]</scope>
    <source>
        <strain evidence="1 2">AS_MEX2019</strain>
        <tissue evidence="1">Muscle</tissue>
    </source>
</reference>
<dbReference type="EMBL" id="JAHRIP010089400">
    <property type="protein sequence ID" value="MEQ2316606.1"/>
    <property type="molecule type" value="Genomic_DNA"/>
</dbReference>
<dbReference type="Gene3D" id="2.60.120.200">
    <property type="match status" value="1"/>
</dbReference>
<organism evidence="1 2">
    <name type="scientific">Ameca splendens</name>
    <dbReference type="NCBI Taxonomy" id="208324"/>
    <lineage>
        <taxon>Eukaryota</taxon>
        <taxon>Metazoa</taxon>
        <taxon>Chordata</taxon>
        <taxon>Craniata</taxon>
        <taxon>Vertebrata</taxon>
        <taxon>Euteleostomi</taxon>
        <taxon>Actinopterygii</taxon>
        <taxon>Neopterygii</taxon>
        <taxon>Teleostei</taxon>
        <taxon>Neoteleostei</taxon>
        <taxon>Acanthomorphata</taxon>
        <taxon>Ovalentaria</taxon>
        <taxon>Atherinomorphae</taxon>
        <taxon>Cyprinodontiformes</taxon>
        <taxon>Goodeidae</taxon>
        <taxon>Ameca</taxon>
    </lineage>
</organism>
<sequence>GNVTFSCSPPQLVACTLLSSSSSFLSLPSAGPPTGEFTVRFQFRTWNPDGLLLSVQLNPSPQKLELQISNSWLHLTLRSTGRQRSEVSAGKCEQPTISKYHLKLKRFFFTPLLNVASVY</sequence>
<name>A0ABV1AG23_9TELE</name>
<dbReference type="Proteomes" id="UP001469553">
    <property type="component" value="Unassembled WGS sequence"/>
</dbReference>